<sequence>MTHMSWELPFSRHHLYGTKPISYVFKFSKKVKPDKKLGKRNATPTPIMGMKTGVVGLLFFSVWLLSQNLYSGFFIHFQLLINSSCFQILVEAELSRFEAIS</sequence>
<dbReference type="EMBL" id="JH431088">
    <property type="status" value="NOT_ANNOTATED_CDS"/>
    <property type="molecule type" value="Genomic_DNA"/>
</dbReference>
<accession>T1IMQ1</accession>
<evidence type="ECO:0000313" key="1">
    <source>
        <dbReference type="EnsemblMetazoa" id="SMAR002264-PA"/>
    </source>
</evidence>
<dbReference type="AlphaFoldDB" id="T1IMQ1"/>
<protein>
    <submittedName>
        <fullName evidence="1">Uncharacterized protein</fullName>
    </submittedName>
</protein>
<evidence type="ECO:0000313" key="2">
    <source>
        <dbReference type="Proteomes" id="UP000014500"/>
    </source>
</evidence>
<dbReference type="HOGENOM" id="CLU_2295126_0_0_1"/>
<reference evidence="2" key="1">
    <citation type="submission" date="2011-05" db="EMBL/GenBank/DDBJ databases">
        <authorList>
            <person name="Richards S.R."/>
            <person name="Qu J."/>
            <person name="Jiang H."/>
            <person name="Jhangiani S.N."/>
            <person name="Agravi P."/>
            <person name="Goodspeed R."/>
            <person name="Gross S."/>
            <person name="Mandapat C."/>
            <person name="Jackson L."/>
            <person name="Mathew T."/>
            <person name="Pu L."/>
            <person name="Thornton R."/>
            <person name="Saada N."/>
            <person name="Wilczek-Boney K.B."/>
            <person name="Lee S."/>
            <person name="Kovar C."/>
            <person name="Wu Y."/>
            <person name="Scherer S.E."/>
            <person name="Worley K.C."/>
            <person name="Muzny D.M."/>
            <person name="Gibbs R."/>
        </authorList>
    </citation>
    <scope>NUCLEOTIDE SEQUENCE</scope>
    <source>
        <strain evidence="2">Brora</strain>
    </source>
</reference>
<proteinExistence type="predicted"/>
<organism evidence="1 2">
    <name type="scientific">Strigamia maritima</name>
    <name type="common">European centipede</name>
    <name type="synonym">Geophilus maritimus</name>
    <dbReference type="NCBI Taxonomy" id="126957"/>
    <lineage>
        <taxon>Eukaryota</taxon>
        <taxon>Metazoa</taxon>
        <taxon>Ecdysozoa</taxon>
        <taxon>Arthropoda</taxon>
        <taxon>Myriapoda</taxon>
        <taxon>Chilopoda</taxon>
        <taxon>Pleurostigmophora</taxon>
        <taxon>Geophilomorpha</taxon>
        <taxon>Linotaeniidae</taxon>
        <taxon>Strigamia</taxon>
    </lineage>
</organism>
<dbReference type="EnsemblMetazoa" id="SMAR002264-RA">
    <property type="protein sequence ID" value="SMAR002264-PA"/>
    <property type="gene ID" value="SMAR002264"/>
</dbReference>
<keyword evidence="2" id="KW-1185">Reference proteome</keyword>
<name>T1IMQ1_STRMM</name>
<dbReference type="Proteomes" id="UP000014500">
    <property type="component" value="Unassembled WGS sequence"/>
</dbReference>
<reference evidence="1" key="2">
    <citation type="submission" date="2015-02" db="UniProtKB">
        <authorList>
            <consortium name="EnsemblMetazoa"/>
        </authorList>
    </citation>
    <scope>IDENTIFICATION</scope>
</reference>